<dbReference type="PIRSF" id="PIRSF000495">
    <property type="entry name" value="Amidotransf_hisH"/>
    <property type="match status" value="1"/>
</dbReference>
<dbReference type="Proteomes" id="UP000720344">
    <property type="component" value="Unassembled WGS sequence"/>
</dbReference>
<dbReference type="EC" id="3.5.1.2" evidence="10"/>
<evidence type="ECO:0000256" key="5">
    <source>
        <dbReference type="ARBA" id="ARBA00022962"/>
    </source>
</evidence>
<comment type="caution">
    <text evidence="12">The sequence shown here is derived from an EMBL/GenBank/DDBJ whole genome shotgun (WGS) entry which is preliminary data.</text>
</comment>
<keyword evidence="13" id="KW-1185">Reference proteome</keyword>
<comment type="subcellular location">
    <subcellularLocation>
        <location evidence="10">Cytoplasm</location>
    </subcellularLocation>
</comment>
<sequence length="202" mass="22495">MITILNYGMGNLGSLVNMFRRLGIKVRVESSLSAIEAAEKLILPGVGAFDAAMRCIDETPGLRDVLNIKAQEEKVPILGVCLGMQLLTGGSEEGARRGLNWIPGRALRFPSCPELKVPHMGWNSVNVNFSNPLTEGFDQDSRFYFVHSYYVQVESKNSSLMTTVYGREFSSAIVKDNVFGVQFHPEKSHRHGMRLLKNFAEL</sequence>
<evidence type="ECO:0000313" key="13">
    <source>
        <dbReference type="Proteomes" id="UP000720344"/>
    </source>
</evidence>
<keyword evidence="5 10" id="KW-0315">Glutamine amidotransferase</keyword>
<evidence type="ECO:0000256" key="3">
    <source>
        <dbReference type="ARBA" id="ARBA00022605"/>
    </source>
</evidence>
<dbReference type="PANTHER" id="PTHR42701">
    <property type="entry name" value="IMIDAZOLE GLYCEROL PHOSPHATE SYNTHASE SUBUNIT HISH"/>
    <property type="match status" value="1"/>
</dbReference>
<feature type="active site" evidence="10">
    <location>
        <position position="184"/>
    </location>
</feature>
<feature type="active site" evidence="10">
    <location>
        <position position="186"/>
    </location>
</feature>
<dbReference type="CDD" id="cd01748">
    <property type="entry name" value="GATase1_IGP_Synthase"/>
    <property type="match status" value="1"/>
</dbReference>
<dbReference type="PROSITE" id="PS51273">
    <property type="entry name" value="GATASE_TYPE_1"/>
    <property type="match status" value="1"/>
</dbReference>
<feature type="domain" description="Glutamine amidotransferase" evidence="11">
    <location>
        <begin position="4"/>
        <end position="199"/>
    </location>
</feature>
<keyword evidence="10" id="KW-0963">Cytoplasm</keyword>
<keyword evidence="7 10" id="KW-0456">Lyase</keyword>
<protein>
    <recommendedName>
        <fullName evidence="10">Imidazole glycerol phosphate synthase subunit HisH</fullName>
        <ecNumber evidence="10">4.3.2.10</ecNumber>
    </recommendedName>
    <alternativeName>
        <fullName evidence="10">IGP synthase glutaminase subunit</fullName>
        <ecNumber evidence="10">3.5.1.2</ecNumber>
    </alternativeName>
    <alternativeName>
        <fullName evidence="10">IGP synthase subunit HisH</fullName>
    </alternativeName>
    <alternativeName>
        <fullName evidence="10">ImGP synthase subunit HisH</fullName>
        <shortName evidence="10">IGPS subunit HisH</shortName>
    </alternativeName>
</protein>
<dbReference type="SUPFAM" id="SSF52317">
    <property type="entry name" value="Class I glutamine amidotransferase-like"/>
    <property type="match status" value="1"/>
</dbReference>
<evidence type="ECO:0000256" key="8">
    <source>
        <dbReference type="ARBA" id="ARBA00047838"/>
    </source>
</evidence>
<comment type="subunit">
    <text evidence="2 10">Heterodimer of HisH and HisF.</text>
</comment>
<evidence type="ECO:0000313" key="12">
    <source>
        <dbReference type="EMBL" id="NJA89607.1"/>
    </source>
</evidence>
<comment type="catalytic activity">
    <reaction evidence="9 10">
        <text>L-glutamine + H2O = L-glutamate + NH4(+)</text>
        <dbReference type="Rhea" id="RHEA:15889"/>
        <dbReference type="ChEBI" id="CHEBI:15377"/>
        <dbReference type="ChEBI" id="CHEBI:28938"/>
        <dbReference type="ChEBI" id="CHEBI:29985"/>
        <dbReference type="ChEBI" id="CHEBI:58359"/>
        <dbReference type="EC" id="3.5.1.2"/>
    </reaction>
</comment>
<reference evidence="13" key="1">
    <citation type="submission" date="2020-03" db="EMBL/GenBank/DDBJ databases">
        <title>Whole-genome sequence of the purple nonsulfur bacterium Rhodocyclus tenuis DSM112.</title>
        <authorList>
            <person name="Kyndt J.A."/>
            <person name="Meyer T.E."/>
        </authorList>
    </citation>
    <scope>NUCLEOTIDE SEQUENCE [LARGE SCALE GENOMIC DNA]</scope>
    <source>
        <strain evidence="13">DSM 112</strain>
    </source>
</reference>
<evidence type="ECO:0000259" key="11">
    <source>
        <dbReference type="Pfam" id="PF00117"/>
    </source>
</evidence>
<dbReference type="InterPro" id="IPR029062">
    <property type="entry name" value="Class_I_gatase-like"/>
</dbReference>
<proteinExistence type="inferred from homology"/>
<comment type="pathway">
    <text evidence="1 10">Amino-acid biosynthesis; L-histidine biosynthesis; L-histidine from 5-phospho-alpha-D-ribose 1-diphosphate: step 5/9.</text>
</comment>
<dbReference type="EC" id="4.3.2.10" evidence="10"/>
<name>A0ABX0WIR0_9RHOO</name>
<evidence type="ECO:0000256" key="4">
    <source>
        <dbReference type="ARBA" id="ARBA00022801"/>
    </source>
</evidence>
<dbReference type="Pfam" id="PF00117">
    <property type="entry name" value="GATase"/>
    <property type="match status" value="1"/>
</dbReference>
<organism evidence="12 13">
    <name type="scientific">Rhodocyclus gracilis</name>
    <dbReference type="NCBI Taxonomy" id="2929842"/>
    <lineage>
        <taxon>Bacteria</taxon>
        <taxon>Pseudomonadati</taxon>
        <taxon>Pseudomonadota</taxon>
        <taxon>Betaproteobacteria</taxon>
        <taxon>Rhodocyclales</taxon>
        <taxon>Rhodocyclaceae</taxon>
        <taxon>Rhodocyclus</taxon>
    </lineage>
</organism>
<evidence type="ECO:0000256" key="10">
    <source>
        <dbReference type="HAMAP-Rule" id="MF_00278"/>
    </source>
</evidence>
<evidence type="ECO:0000256" key="7">
    <source>
        <dbReference type="ARBA" id="ARBA00023239"/>
    </source>
</evidence>
<evidence type="ECO:0000256" key="2">
    <source>
        <dbReference type="ARBA" id="ARBA00011152"/>
    </source>
</evidence>
<accession>A0ABX0WIR0</accession>
<dbReference type="Gene3D" id="3.40.50.880">
    <property type="match status" value="1"/>
</dbReference>
<dbReference type="HAMAP" id="MF_00278">
    <property type="entry name" value="HisH"/>
    <property type="match status" value="1"/>
</dbReference>
<comment type="function">
    <text evidence="10">IGPS catalyzes the conversion of PRFAR and glutamine to IGP, AICAR and glutamate. The HisH subunit catalyzes the hydrolysis of glutamine to glutamate and ammonia as part of the synthesis of IGP and AICAR. The resulting ammonia molecule is channeled to the active site of HisF.</text>
</comment>
<dbReference type="InterPro" id="IPR010139">
    <property type="entry name" value="Imidazole-glycPsynth_HisH"/>
</dbReference>
<keyword evidence="3 10" id="KW-0028">Amino-acid biosynthesis</keyword>
<dbReference type="PANTHER" id="PTHR42701:SF1">
    <property type="entry name" value="IMIDAZOLE GLYCEROL PHOSPHATE SYNTHASE SUBUNIT HISH"/>
    <property type="match status" value="1"/>
</dbReference>
<dbReference type="NCBIfam" id="TIGR01855">
    <property type="entry name" value="IMP_synth_hisH"/>
    <property type="match status" value="1"/>
</dbReference>
<dbReference type="InterPro" id="IPR017926">
    <property type="entry name" value="GATASE"/>
</dbReference>
<dbReference type="EMBL" id="JAATWB010000006">
    <property type="protein sequence ID" value="NJA89607.1"/>
    <property type="molecule type" value="Genomic_DNA"/>
</dbReference>
<dbReference type="RefSeq" id="WP_153589968.1">
    <property type="nucleotide sequence ID" value="NZ_JAATWB010000006.1"/>
</dbReference>
<evidence type="ECO:0000256" key="9">
    <source>
        <dbReference type="ARBA" id="ARBA00049534"/>
    </source>
</evidence>
<keyword evidence="4 10" id="KW-0378">Hydrolase</keyword>
<evidence type="ECO:0000256" key="1">
    <source>
        <dbReference type="ARBA" id="ARBA00005091"/>
    </source>
</evidence>
<evidence type="ECO:0000256" key="6">
    <source>
        <dbReference type="ARBA" id="ARBA00023102"/>
    </source>
</evidence>
<feature type="active site" description="Nucleophile" evidence="10">
    <location>
        <position position="81"/>
    </location>
</feature>
<comment type="catalytic activity">
    <reaction evidence="8 10">
        <text>5-[(5-phospho-1-deoxy-D-ribulos-1-ylimino)methylamino]-1-(5-phospho-beta-D-ribosyl)imidazole-4-carboxamide + L-glutamine = D-erythro-1-(imidazol-4-yl)glycerol 3-phosphate + 5-amino-1-(5-phospho-beta-D-ribosyl)imidazole-4-carboxamide + L-glutamate + H(+)</text>
        <dbReference type="Rhea" id="RHEA:24793"/>
        <dbReference type="ChEBI" id="CHEBI:15378"/>
        <dbReference type="ChEBI" id="CHEBI:29985"/>
        <dbReference type="ChEBI" id="CHEBI:58278"/>
        <dbReference type="ChEBI" id="CHEBI:58359"/>
        <dbReference type="ChEBI" id="CHEBI:58475"/>
        <dbReference type="ChEBI" id="CHEBI:58525"/>
        <dbReference type="EC" id="4.3.2.10"/>
    </reaction>
</comment>
<keyword evidence="6 10" id="KW-0368">Histidine biosynthesis</keyword>
<gene>
    <name evidence="10 12" type="primary">hisH</name>
    <name evidence="12" type="ORF">HCX48_10275</name>
</gene>